<comment type="caution">
    <text evidence="2">The sequence shown here is derived from an EMBL/GenBank/DDBJ whole genome shotgun (WGS) entry which is preliminary data.</text>
</comment>
<name>A0A543FMV4_9PSEU</name>
<dbReference type="GO" id="GO:0004622">
    <property type="term" value="F:phosphatidylcholine lysophospholipase activity"/>
    <property type="evidence" value="ECO:0007669"/>
    <property type="project" value="TreeGrafter"/>
</dbReference>
<evidence type="ECO:0000313" key="3">
    <source>
        <dbReference type="Proteomes" id="UP000319818"/>
    </source>
</evidence>
<protein>
    <submittedName>
        <fullName evidence="2">Lysophospholipase L1-like esterase</fullName>
    </submittedName>
</protein>
<accession>A0A543FMV4</accession>
<dbReference type="InterPro" id="IPR013830">
    <property type="entry name" value="SGNH_hydro"/>
</dbReference>
<feature type="domain" description="SGNH hydrolase-type esterase" evidence="1">
    <location>
        <begin position="52"/>
        <end position="228"/>
    </location>
</feature>
<dbReference type="AlphaFoldDB" id="A0A543FMV4"/>
<dbReference type="SUPFAM" id="SSF52266">
    <property type="entry name" value="SGNH hydrolase"/>
    <property type="match status" value="1"/>
</dbReference>
<proteinExistence type="predicted"/>
<dbReference type="PANTHER" id="PTHR30383">
    <property type="entry name" value="THIOESTERASE 1/PROTEASE 1/LYSOPHOSPHOLIPASE L1"/>
    <property type="match status" value="1"/>
</dbReference>
<dbReference type="InterPro" id="IPR051532">
    <property type="entry name" value="Ester_Hydrolysis_Enzymes"/>
</dbReference>
<evidence type="ECO:0000259" key="1">
    <source>
        <dbReference type="Pfam" id="PF13472"/>
    </source>
</evidence>
<gene>
    <name evidence="2" type="ORF">FB388_6502</name>
</gene>
<dbReference type="InterPro" id="IPR036514">
    <property type="entry name" value="SGNH_hydro_sf"/>
</dbReference>
<dbReference type="Proteomes" id="UP000319818">
    <property type="component" value="Unassembled WGS sequence"/>
</dbReference>
<dbReference type="Pfam" id="PF13472">
    <property type="entry name" value="Lipase_GDSL_2"/>
    <property type="match status" value="1"/>
</dbReference>
<dbReference type="PANTHER" id="PTHR30383:SF5">
    <property type="entry name" value="SGNH HYDROLASE-TYPE ESTERASE DOMAIN-CONTAINING PROTEIN"/>
    <property type="match status" value="1"/>
</dbReference>
<keyword evidence="3" id="KW-1185">Reference proteome</keyword>
<organism evidence="2 3">
    <name type="scientific">Pseudonocardia cypriaca</name>
    <dbReference type="NCBI Taxonomy" id="882449"/>
    <lineage>
        <taxon>Bacteria</taxon>
        <taxon>Bacillati</taxon>
        <taxon>Actinomycetota</taxon>
        <taxon>Actinomycetes</taxon>
        <taxon>Pseudonocardiales</taxon>
        <taxon>Pseudonocardiaceae</taxon>
        <taxon>Pseudonocardia</taxon>
    </lineage>
</organism>
<dbReference type="OrthoDB" id="468550at2"/>
<sequence>MAGVGSWFGRGLLAVAVLLMVLVGVSAGAVPVQRRAAAAPVPAPVVLRIMPLGASSTVGSGSPETAGYRGPLQWLLARDGVTVDMVGSQRSGPASVRDCDYEGRSGLTLEDMRPRVAEWVRRADPDVVLLHMGTNDLLKGASPEKAVSRLEDVLSQIVMVSDAHVVVAGVWAPLPGEARDRAEFNRLGAALVGDFRRRGHSMRYLDVSEPLESDELADGLHPNATGYRMIAAMWERQILDVIGRRAGS</sequence>
<evidence type="ECO:0000313" key="2">
    <source>
        <dbReference type="EMBL" id="TQM35076.1"/>
    </source>
</evidence>
<dbReference type="Gene3D" id="3.40.50.1110">
    <property type="entry name" value="SGNH hydrolase"/>
    <property type="match status" value="1"/>
</dbReference>
<reference evidence="2 3" key="1">
    <citation type="submission" date="2019-06" db="EMBL/GenBank/DDBJ databases">
        <title>Sequencing the genomes of 1000 actinobacteria strains.</title>
        <authorList>
            <person name="Klenk H.-P."/>
        </authorList>
    </citation>
    <scope>NUCLEOTIDE SEQUENCE [LARGE SCALE GENOMIC DNA]</scope>
    <source>
        <strain evidence="2 3">DSM 45511</strain>
    </source>
</reference>
<dbReference type="EMBL" id="VFPH01000003">
    <property type="protein sequence ID" value="TQM35076.1"/>
    <property type="molecule type" value="Genomic_DNA"/>
</dbReference>
<dbReference type="RefSeq" id="WP_142106474.1">
    <property type="nucleotide sequence ID" value="NZ_VFPH01000003.1"/>
</dbReference>